<proteinExistence type="predicted"/>
<name>A0A6P4ZWM5_BRABE</name>
<keyword evidence="5" id="KW-1185">Reference proteome</keyword>
<accession>A0A6P4ZWM5</accession>
<dbReference type="Pfam" id="PF13855">
    <property type="entry name" value="LRR_8"/>
    <property type="match status" value="1"/>
</dbReference>
<keyword evidence="4" id="KW-0812">Transmembrane</keyword>
<dbReference type="PROSITE" id="PS51450">
    <property type="entry name" value="LRR"/>
    <property type="match status" value="1"/>
</dbReference>
<dbReference type="SUPFAM" id="SSF52058">
    <property type="entry name" value="L domain-like"/>
    <property type="match status" value="1"/>
</dbReference>
<dbReference type="KEGG" id="bbel:109486264"/>
<dbReference type="OrthoDB" id="10135347at2759"/>
<dbReference type="RefSeq" id="XP_019645590.1">
    <property type="nucleotide sequence ID" value="XM_019790031.1"/>
</dbReference>
<dbReference type="PANTHER" id="PTHR24369">
    <property type="entry name" value="ANTIGEN BSP, PUTATIVE-RELATED"/>
    <property type="match status" value="1"/>
</dbReference>
<dbReference type="GeneID" id="109486264"/>
<evidence type="ECO:0000256" key="4">
    <source>
        <dbReference type="SAM" id="Phobius"/>
    </source>
</evidence>
<feature type="compositionally biased region" description="Basic and acidic residues" evidence="3">
    <location>
        <begin position="785"/>
        <end position="802"/>
    </location>
</feature>
<keyword evidence="2" id="KW-0677">Repeat</keyword>
<gene>
    <name evidence="6" type="primary">LOC109486264</name>
</gene>
<evidence type="ECO:0000313" key="5">
    <source>
        <dbReference type="Proteomes" id="UP000515135"/>
    </source>
</evidence>
<keyword evidence="4" id="KW-1133">Transmembrane helix</keyword>
<sequence>MKHFTEALRHISGKPADWLSANPGGNNNSGTDLAVTSNSFISSMMLNDNVVIVVFAILVSCASIDLTCFPGCTSTKSWSSCLPDHSKPSHIHPSRKIGACILCRAHLQEQPVLNNTYHPNSTCLPNSNRVGIQGFSFGVLSVEKLRPPQQSKVHDLALIECGITDLEQGLLAEFPDLQWLYLDYNNLTHVKQNWFDAEQFKTPRLYYLSLSHNYISNIDSKCFEKLPFLHTLILDSNRLQSVQPSWFHKLKLDKLSLKSNSIKSVALQTFKSMSRNLNLDLSMNELTCLSRETVEGIPKLRKLSLGGNMLLAVHNLVMRWQIVYQYYRFSGQRIAVMVNETLFCITAVPLLKQFYQVQMECNPQTHAAWPSIDSRCTFLTTSRLTRSQKKYSFPLILISVNNSESDKYAKNTAHLCQHAWENVSTVKVALRGDTTLQIVPIGVEKSYNPQSFAIVLSDVIMSKENTTASPLEEMTNITCLVYTWDKTYQHVFTAPLSSTPDDPVCVEKATRNPGSTFNGTREGIALTTRESNITTTKVTLNQTSRLTTVCTCSPCPNGTVTKERSPHVAIVIMGTVIGVVLVELLVAYVIRRQRCCSRGHLAGVRGTAPNRCQQSSGDDQQYSEIPDEYYNQQNTVQSTTPRTDHHKYYNYHRNSRPGAQNPYWEIPDEYYSRYHTYTYPPTRRVPDKSYSVTINAAAAEVVLPSSTRRGGKHPSYDIAPQVWRDSQNHQIPVRGRQTNIRSHRIVAPSSNPRYMNLIGKYCKTLRTAKFRKQRMPLYNNPFTQPDRHQKSSKYEAALRAEPSKNQSHPNISCQQASKGVINISQGLTLARCERDSKGQVHRSKTLDMSVSHLMKSTKKASHHRQSI</sequence>
<feature type="region of interest" description="Disordered" evidence="3">
    <location>
        <begin position="777"/>
        <end position="811"/>
    </location>
</feature>
<dbReference type="AlphaFoldDB" id="A0A6P4ZWM5"/>
<dbReference type="InterPro" id="IPR050541">
    <property type="entry name" value="LRR_TM_domain-containing"/>
</dbReference>
<dbReference type="GO" id="GO:0005886">
    <property type="term" value="C:plasma membrane"/>
    <property type="evidence" value="ECO:0007669"/>
    <property type="project" value="TreeGrafter"/>
</dbReference>
<feature type="region of interest" description="Disordered" evidence="3">
    <location>
        <begin position="834"/>
        <end position="867"/>
    </location>
</feature>
<protein>
    <submittedName>
        <fullName evidence="6">Uncharacterized protein LOC109486264</fullName>
    </submittedName>
</protein>
<evidence type="ECO:0000256" key="1">
    <source>
        <dbReference type="ARBA" id="ARBA00022614"/>
    </source>
</evidence>
<evidence type="ECO:0000256" key="2">
    <source>
        <dbReference type="ARBA" id="ARBA00022737"/>
    </source>
</evidence>
<keyword evidence="1" id="KW-0433">Leucine-rich repeat</keyword>
<keyword evidence="4" id="KW-0472">Membrane</keyword>
<dbReference type="Gene3D" id="3.80.10.10">
    <property type="entry name" value="Ribonuclease Inhibitor"/>
    <property type="match status" value="1"/>
</dbReference>
<reference evidence="6" key="1">
    <citation type="submission" date="2025-08" db="UniProtKB">
        <authorList>
            <consortium name="RefSeq"/>
        </authorList>
    </citation>
    <scope>IDENTIFICATION</scope>
    <source>
        <tissue evidence="6">Gonad</tissue>
    </source>
</reference>
<feature type="compositionally biased region" description="Basic residues" evidence="3">
    <location>
        <begin position="855"/>
        <end position="867"/>
    </location>
</feature>
<dbReference type="InterPro" id="IPR003591">
    <property type="entry name" value="Leu-rich_rpt_typical-subtyp"/>
</dbReference>
<evidence type="ECO:0000256" key="3">
    <source>
        <dbReference type="SAM" id="MobiDB-lite"/>
    </source>
</evidence>
<dbReference type="InterPro" id="IPR032675">
    <property type="entry name" value="LRR_dom_sf"/>
</dbReference>
<dbReference type="SMART" id="SM00369">
    <property type="entry name" value="LRR_TYP"/>
    <property type="match status" value="5"/>
</dbReference>
<evidence type="ECO:0000313" key="6">
    <source>
        <dbReference type="RefSeq" id="XP_019645590.1"/>
    </source>
</evidence>
<dbReference type="PANTHER" id="PTHR24369:SF212">
    <property type="entry name" value="LEUCINE-RICH REPEAT-CONTAINING PROTEIN 4B-LIKE"/>
    <property type="match status" value="1"/>
</dbReference>
<dbReference type="Proteomes" id="UP000515135">
    <property type="component" value="Unplaced"/>
</dbReference>
<feature type="transmembrane region" description="Helical" evidence="4">
    <location>
        <begin position="568"/>
        <end position="590"/>
    </location>
</feature>
<organism evidence="5 6">
    <name type="scientific">Branchiostoma belcheri</name>
    <name type="common">Amphioxus</name>
    <dbReference type="NCBI Taxonomy" id="7741"/>
    <lineage>
        <taxon>Eukaryota</taxon>
        <taxon>Metazoa</taxon>
        <taxon>Chordata</taxon>
        <taxon>Cephalochordata</taxon>
        <taxon>Leptocardii</taxon>
        <taxon>Amphioxiformes</taxon>
        <taxon>Branchiostomatidae</taxon>
        <taxon>Branchiostoma</taxon>
    </lineage>
</organism>
<dbReference type="InterPro" id="IPR001611">
    <property type="entry name" value="Leu-rich_rpt"/>
</dbReference>